<dbReference type="InterPro" id="IPR009072">
    <property type="entry name" value="Histone-fold"/>
</dbReference>
<sequence length="167" mass="19767">MGQIKNNLLNEFETYIQTKGQYSLKQFKTRWEDIIARYSKPILDEDVVDLFTGEIIEDQWFIKSVKPLPFGSMINTMEDEEDSIQTNLSNKKDIKGKKKENEENNFVYDENDFDNLLVPKKNTLLQVISQRVLKKTNKIDNEDSIQNFTNIDNENNKNRNYNFKNDL</sequence>
<dbReference type="Proteomes" id="UP000193920">
    <property type="component" value="Unassembled WGS sequence"/>
</dbReference>
<name>A0A1Y1ZG70_9FUNG</name>
<reference evidence="1 2" key="1">
    <citation type="submission" date="2016-08" db="EMBL/GenBank/DDBJ databases">
        <title>A Parts List for Fungal Cellulosomes Revealed by Comparative Genomics.</title>
        <authorList>
            <consortium name="DOE Joint Genome Institute"/>
            <person name="Haitjema C.H."/>
            <person name="Gilmore S.P."/>
            <person name="Henske J.K."/>
            <person name="Solomon K.V."/>
            <person name="De Groot R."/>
            <person name="Kuo A."/>
            <person name="Mondo S.J."/>
            <person name="Salamov A.A."/>
            <person name="Labutti K."/>
            <person name="Zhao Z."/>
            <person name="Chiniquy J."/>
            <person name="Barry K."/>
            <person name="Brewer H.M."/>
            <person name="Purvine S.O."/>
            <person name="Wright A.T."/>
            <person name="Boxma B."/>
            <person name="Van Alen T."/>
            <person name="Hackstein J.H."/>
            <person name="Baker S.E."/>
            <person name="Grigoriev I.V."/>
            <person name="O'Malley M.A."/>
        </authorList>
    </citation>
    <scope>NUCLEOTIDE SEQUENCE [LARGE SCALE GENOMIC DNA]</scope>
    <source>
        <strain evidence="1 2">G1</strain>
    </source>
</reference>
<gene>
    <name evidence="1" type="ORF">LY90DRAFT_678128</name>
</gene>
<dbReference type="GO" id="GO:0046982">
    <property type="term" value="F:protein heterodimerization activity"/>
    <property type="evidence" value="ECO:0007669"/>
    <property type="project" value="InterPro"/>
</dbReference>
<organism evidence="1 2">
    <name type="scientific">Neocallimastix californiae</name>
    <dbReference type="NCBI Taxonomy" id="1754190"/>
    <lineage>
        <taxon>Eukaryota</taxon>
        <taxon>Fungi</taxon>
        <taxon>Fungi incertae sedis</taxon>
        <taxon>Chytridiomycota</taxon>
        <taxon>Chytridiomycota incertae sedis</taxon>
        <taxon>Neocallimastigomycetes</taxon>
        <taxon>Neocallimastigales</taxon>
        <taxon>Neocallimastigaceae</taxon>
        <taxon>Neocallimastix</taxon>
    </lineage>
</organism>
<dbReference type="GO" id="GO:0042393">
    <property type="term" value="F:histone binding"/>
    <property type="evidence" value="ECO:0007669"/>
    <property type="project" value="InterPro"/>
</dbReference>
<comment type="caution">
    <text evidence="1">The sequence shown here is derived from an EMBL/GenBank/DDBJ whole genome shotgun (WGS) entry which is preliminary data.</text>
</comment>
<keyword evidence="2" id="KW-1185">Reference proteome</keyword>
<dbReference type="OrthoDB" id="2420608at2759"/>
<proteinExistence type="predicted"/>
<dbReference type="AlphaFoldDB" id="A0A1Y1ZG70"/>
<dbReference type="EMBL" id="MCOG01000410">
    <property type="protein sequence ID" value="ORY09261.1"/>
    <property type="molecule type" value="Genomic_DNA"/>
</dbReference>
<dbReference type="Gene3D" id="1.10.20.10">
    <property type="entry name" value="Histone, subunit A"/>
    <property type="match status" value="1"/>
</dbReference>
<accession>A0A1Y1ZG70</accession>
<dbReference type="GO" id="GO:0005634">
    <property type="term" value="C:nucleus"/>
    <property type="evidence" value="ECO:0007669"/>
    <property type="project" value="InterPro"/>
</dbReference>
<evidence type="ECO:0000313" key="2">
    <source>
        <dbReference type="Proteomes" id="UP000193920"/>
    </source>
</evidence>
<dbReference type="STRING" id="1754190.A0A1Y1ZG70"/>
<protein>
    <submittedName>
        <fullName evidence="1">Uncharacterized protein</fullName>
    </submittedName>
</protein>
<evidence type="ECO:0000313" key="1">
    <source>
        <dbReference type="EMBL" id="ORY09261.1"/>
    </source>
</evidence>
<dbReference type="Pfam" id="PF10384">
    <property type="entry name" value="Scm3"/>
    <property type="match status" value="1"/>
</dbReference>
<dbReference type="InterPro" id="IPR018465">
    <property type="entry name" value="Scm3/HJURP"/>
</dbReference>